<evidence type="ECO:0000313" key="1">
    <source>
        <dbReference type="EMBL" id="KAG0415575.1"/>
    </source>
</evidence>
<protein>
    <submittedName>
        <fullName evidence="1">Uncharacterized protein</fullName>
    </submittedName>
</protein>
<comment type="caution">
    <text evidence="1">The sequence shown here is derived from an EMBL/GenBank/DDBJ whole genome shotgun (WGS) entry which is preliminary data.</text>
</comment>
<gene>
    <name evidence="1" type="ORF">HPB47_007191</name>
</gene>
<reference evidence="1 2" key="1">
    <citation type="journal article" date="2020" name="Cell">
        <title>Large-Scale Comparative Analyses of Tick Genomes Elucidate Their Genetic Diversity and Vector Capacities.</title>
        <authorList>
            <consortium name="Tick Genome and Microbiome Consortium (TIGMIC)"/>
            <person name="Jia N."/>
            <person name="Wang J."/>
            <person name="Shi W."/>
            <person name="Du L."/>
            <person name="Sun Y."/>
            <person name="Zhan W."/>
            <person name="Jiang J.F."/>
            <person name="Wang Q."/>
            <person name="Zhang B."/>
            <person name="Ji P."/>
            <person name="Bell-Sakyi L."/>
            <person name="Cui X.M."/>
            <person name="Yuan T.T."/>
            <person name="Jiang B.G."/>
            <person name="Yang W.F."/>
            <person name="Lam T.T."/>
            <person name="Chang Q.C."/>
            <person name="Ding S.J."/>
            <person name="Wang X.J."/>
            <person name="Zhu J.G."/>
            <person name="Ruan X.D."/>
            <person name="Zhao L."/>
            <person name="Wei J.T."/>
            <person name="Ye R.Z."/>
            <person name="Que T.C."/>
            <person name="Du C.H."/>
            <person name="Zhou Y.H."/>
            <person name="Cheng J.X."/>
            <person name="Dai P.F."/>
            <person name="Guo W.B."/>
            <person name="Han X.H."/>
            <person name="Huang E.J."/>
            <person name="Li L.F."/>
            <person name="Wei W."/>
            <person name="Gao Y.C."/>
            <person name="Liu J.Z."/>
            <person name="Shao H.Z."/>
            <person name="Wang X."/>
            <person name="Wang C.C."/>
            <person name="Yang T.C."/>
            <person name="Huo Q.B."/>
            <person name="Li W."/>
            <person name="Chen H.Y."/>
            <person name="Chen S.E."/>
            <person name="Zhou L.G."/>
            <person name="Ni X.B."/>
            <person name="Tian J.H."/>
            <person name="Sheng Y."/>
            <person name="Liu T."/>
            <person name="Pan Y.S."/>
            <person name="Xia L.Y."/>
            <person name="Li J."/>
            <person name="Zhao F."/>
            <person name="Cao W.C."/>
        </authorList>
    </citation>
    <scope>NUCLEOTIDE SEQUENCE [LARGE SCALE GENOMIC DNA]</scope>
    <source>
        <strain evidence="1">Iper-2018</strain>
    </source>
</reference>
<evidence type="ECO:0000313" key="2">
    <source>
        <dbReference type="Proteomes" id="UP000805193"/>
    </source>
</evidence>
<organism evidence="1 2">
    <name type="scientific">Ixodes persulcatus</name>
    <name type="common">Taiga tick</name>
    <dbReference type="NCBI Taxonomy" id="34615"/>
    <lineage>
        <taxon>Eukaryota</taxon>
        <taxon>Metazoa</taxon>
        <taxon>Ecdysozoa</taxon>
        <taxon>Arthropoda</taxon>
        <taxon>Chelicerata</taxon>
        <taxon>Arachnida</taxon>
        <taxon>Acari</taxon>
        <taxon>Parasitiformes</taxon>
        <taxon>Ixodida</taxon>
        <taxon>Ixodoidea</taxon>
        <taxon>Ixodidae</taxon>
        <taxon>Ixodinae</taxon>
        <taxon>Ixodes</taxon>
    </lineage>
</organism>
<dbReference type="EMBL" id="JABSTQ010011052">
    <property type="protein sequence ID" value="KAG0415575.1"/>
    <property type="molecule type" value="Genomic_DNA"/>
</dbReference>
<accession>A0AC60P856</accession>
<feature type="non-terminal residue" evidence="1">
    <location>
        <position position="1022"/>
    </location>
</feature>
<proteinExistence type="predicted"/>
<name>A0AC60P856_IXOPE</name>
<feature type="non-terminal residue" evidence="1">
    <location>
        <position position="1"/>
    </location>
</feature>
<keyword evidence="2" id="KW-1185">Reference proteome</keyword>
<dbReference type="Proteomes" id="UP000805193">
    <property type="component" value="Unassembled WGS sequence"/>
</dbReference>
<sequence>AVIWMIVVEQRYEAGSATHVESSLTALTSSTKTSPPTRVHGLVVWSLCSGLGAAALASNEVTDNFLLDTLGLSGSEPRYLVLASKVVRPSQVYRVSVTLLSAASPHTVRASLQRGSEEVASAKDLLSSGETAVLLMKVPQSAKPGKYKFRVEGNVNGVLGGTGFIQERDVEFQPQFLTILIQTNQFVYNYDQSIKARIVLLTTELKPYTEPVDVYLTDSRGIVMKRWVSQYPYLGFVKINFELPHDFAVGFWTLKVVALSQVEEKKILLERWYTERYDVYVTVPPFVLDSDEYYEGDVSANFTTVNPVYGNATIRLYVRPTLVKDYDGGVQIFDRYLEEYVHQFQAGYQFKFPMSDLKDLAAPHSLDKCEIEVKAAVGERFLDIIVHGYARSRIINSSLSLKILGVKPLVFKPGMTFTIYVAVTYHDLVKLPEEKLKESNITLSFTSQGGGGGLNEIETPPNEKGMATVEITPPEGTEKIVIRAKYRDKEDVVETEALAVAQLSPGKKFIQISTSTSNGVAGEYAIFHVRTNFYIKFFHYLVISKGTVLQAGVQKAYGLLQTITSFSVPLSPEMAPAIKVMVYQISGNADLTADAVIVPVRGINRGNFYLWKNLKQDRSNNLIELVPTYTTETIAGLNGLDSDLVAVQGKNDLTPTSVIESFYRMEDHWGSHIRAIWRDRDGKPDEAEYFVTPSFAPDVNKTFIFSGLIVATNLNVTTLPNPCNETAGLLACVNGECYPKHARCNGYKDCYDGTDEGNCEQDDLEDKPLFEFFLYRTNRFNNFFDATGGNFAWHHVKTGNLKDIYTPCIVPKPPTNYMFNAIAVSRKYGFAIIDKPIYVKKMFEQQQRLYYTTFRGETSLLQLGKLSHSRLRHSTIFAPTLFQAELRVLGSDDYRFVQVGPLGRVGAYNPVTTKGEIQHIVYIQPYQHIIIHVPIVSVKIGDVEVNLVATTQVAREEATISITFLPDGVPLRMHTSLLMDLRAQAYNLKFLDLNVTEDPIIPFESQYRRYLFGSPAAHVSVI</sequence>